<dbReference type="Pfam" id="PF00916">
    <property type="entry name" value="Sulfate_transp"/>
    <property type="match status" value="1"/>
</dbReference>
<organism evidence="8 9">
    <name type="scientific">Halovulum marinum</name>
    <dbReference type="NCBI Taxonomy" id="2662447"/>
    <lineage>
        <taxon>Bacteria</taxon>
        <taxon>Pseudomonadati</taxon>
        <taxon>Pseudomonadota</taxon>
        <taxon>Alphaproteobacteria</taxon>
        <taxon>Rhodobacterales</taxon>
        <taxon>Paracoccaceae</taxon>
        <taxon>Halovulum</taxon>
    </lineage>
</organism>
<keyword evidence="4 5" id="KW-0472">Membrane</keyword>
<feature type="transmembrane region" description="Helical" evidence="5">
    <location>
        <begin position="387"/>
        <end position="420"/>
    </location>
</feature>
<feature type="transmembrane region" description="Helical" evidence="5">
    <location>
        <begin position="97"/>
        <end position="119"/>
    </location>
</feature>
<dbReference type="Gene3D" id="2.60.120.10">
    <property type="entry name" value="Jelly Rolls"/>
    <property type="match status" value="1"/>
</dbReference>
<name>A0A6L5Z2I8_9RHOB</name>
<feature type="transmembrane region" description="Helical" evidence="5">
    <location>
        <begin position="7"/>
        <end position="30"/>
    </location>
</feature>
<evidence type="ECO:0000256" key="1">
    <source>
        <dbReference type="ARBA" id="ARBA00004141"/>
    </source>
</evidence>
<proteinExistence type="predicted"/>
<feature type="transmembrane region" description="Helical" evidence="5">
    <location>
        <begin position="65"/>
        <end position="85"/>
    </location>
</feature>
<evidence type="ECO:0000256" key="5">
    <source>
        <dbReference type="SAM" id="Phobius"/>
    </source>
</evidence>
<evidence type="ECO:0000256" key="3">
    <source>
        <dbReference type="ARBA" id="ARBA00022989"/>
    </source>
</evidence>
<feature type="domain" description="Cyclic nucleotide-binding" evidence="6">
    <location>
        <begin position="569"/>
        <end position="671"/>
    </location>
</feature>
<feature type="transmembrane region" description="Helical" evidence="5">
    <location>
        <begin position="299"/>
        <end position="322"/>
    </location>
</feature>
<reference evidence="8 9" key="1">
    <citation type="submission" date="2019-10" db="EMBL/GenBank/DDBJ databases">
        <title>Cognatihalovulum marinum gen. nov. sp. nov., a new member of the family Rhodobacteraceae isolated from deep seawater of the Northwest Indian Ocean.</title>
        <authorList>
            <person name="Ruan C."/>
            <person name="Wang J."/>
            <person name="Zheng X."/>
            <person name="Song L."/>
            <person name="Zhu Y."/>
            <person name="Huang Y."/>
            <person name="Lu Z."/>
            <person name="Du W."/>
            <person name="Huang L."/>
            <person name="Dai X."/>
        </authorList>
    </citation>
    <scope>NUCLEOTIDE SEQUENCE [LARGE SCALE GENOMIC DNA]</scope>
    <source>
        <strain evidence="8 9">2CG4</strain>
    </source>
</reference>
<dbReference type="Gene3D" id="3.30.750.24">
    <property type="entry name" value="STAS domain"/>
    <property type="match status" value="1"/>
</dbReference>
<evidence type="ECO:0000313" key="9">
    <source>
        <dbReference type="Proteomes" id="UP000474957"/>
    </source>
</evidence>
<dbReference type="Pfam" id="PF01740">
    <property type="entry name" value="STAS"/>
    <property type="match status" value="1"/>
</dbReference>
<evidence type="ECO:0000256" key="2">
    <source>
        <dbReference type="ARBA" id="ARBA00022692"/>
    </source>
</evidence>
<dbReference type="InterPro" id="IPR002645">
    <property type="entry name" value="STAS_dom"/>
</dbReference>
<sequence length="706" mass="75123">MRLISILSGMFIVAVLAVGFTLSLVSIIYAQAPEAVFAPGVGFALLGAILLCVVGSIASSYRGTVILPQDVTVVLIAVGAGQIAAEWQGEPAAMFPTIVALIVVCTVVGGLLTLTIGTLRLGYLVRFMPYPVIAGFLASGGYMLVMGALTILTGQTMSIWSVATLFDPGQPARWVPWFAAALAMILLARARPTDLLLPGALLLGTAAFYGALALLRIPLGEAQQAGLLIGPFEAENFASAFTAVAAAPVDWSAVAGQATTIAAVACLTVLGTLLHATGLEQIIGREVDIDRELRGTGAANLAAVAGGGLPGYTYMSVTMLAVRFRLPSVLPAAAILLGCAITFLFGADFLSYVPAGLAGLIIAFLGFDLMLQYLVDQWRRMLPHEFAIVVMILLVAAMLGFLQALAFGLLAAFLIFIVSYARRDVVRLRSVASTRRSRVERSDAENEVLRQAGARTAILELSGYLFFGTANRLRERIRQELLAEPVPERIIVDFSRVDGLDTSAAYSLAKIVEDARRREVGLMFTGLAPAVEAQYLRTTAVDARPVLRADLDTALQELETELLEGRATDSNEAFELAEALSRAPGRAVRRIVLAPGEELVEKGGSSSDLSILLAGQLRAEIDGTDGTRQTVARFRPGALVGEIAHYASVERTAWLIADEPSEVLTVDPERLGSTAPDLAHRLDREAARSLARRVMRLTQLLRAAGI</sequence>
<feature type="transmembrane region" description="Helical" evidence="5">
    <location>
        <begin position="172"/>
        <end position="188"/>
    </location>
</feature>
<dbReference type="InterPro" id="IPR014710">
    <property type="entry name" value="RmlC-like_jellyroll"/>
</dbReference>
<feature type="transmembrane region" description="Helical" evidence="5">
    <location>
        <begin position="131"/>
        <end position="152"/>
    </location>
</feature>
<dbReference type="InterPro" id="IPR011547">
    <property type="entry name" value="SLC26A/SulP_dom"/>
</dbReference>
<keyword evidence="3 5" id="KW-1133">Transmembrane helix</keyword>
<dbReference type="Proteomes" id="UP000474957">
    <property type="component" value="Unassembled WGS sequence"/>
</dbReference>
<dbReference type="PANTHER" id="PTHR43310">
    <property type="entry name" value="SULFATE TRANSPORTER YBAR-RELATED"/>
    <property type="match status" value="1"/>
</dbReference>
<comment type="caution">
    <text evidence="8">The sequence shown here is derived from an EMBL/GenBank/DDBJ whole genome shotgun (WGS) entry which is preliminary data.</text>
</comment>
<keyword evidence="9" id="KW-1185">Reference proteome</keyword>
<feature type="domain" description="STAS" evidence="7">
    <location>
        <begin position="458"/>
        <end position="558"/>
    </location>
</feature>
<comment type="subcellular location">
    <subcellularLocation>
        <location evidence="1">Membrane</location>
        <topology evidence="1">Multi-pass membrane protein</topology>
    </subcellularLocation>
</comment>
<dbReference type="SMART" id="SM00100">
    <property type="entry name" value="cNMP"/>
    <property type="match status" value="1"/>
</dbReference>
<dbReference type="SUPFAM" id="SSF51206">
    <property type="entry name" value="cAMP-binding domain-like"/>
    <property type="match status" value="1"/>
</dbReference>
<dbReference type="GO" id="GO:0016020">
    <property type="term" value="C:membrane"/>
    <property type="evidence" value="ECO:0007669"/>
    <property type="project" value="UniProtKB-SubCell"/>
</dbReference>
<dbReference type="InterPro" id="IPR018490">
    <property type="entry name" value="cNMP-bd_dom_sf"/>
</dbReference>
<dbReference type="InterPro" id="IPR052706">
    <property type="entry name" value="Membrane-Transporter-like"/>
</dbReference>
<dbReference type="CDD" id="cd07042">
    <property type="entry name" value="STAS_SulP_like_sulfate_transporter"/>
    <property type="match status" value="1"/>
</dbReference>
<dbReference type="PROSITE" id="PS50801">
    <property type="entry name" value="STAS"/>
    <property type="match status" value="1"/>
</dbReference>
<dbReference type="PROSITE" id="PS50042">
    <property type="entry name" value="CNMP_BINDING_3"/>
    <property type="match status" value="1"/>
</dbReference>
<feature type="transmembrane region" description="Helical" evidence="5">
    <location>
        <begin position="353"/>
        <end position="375"/>
    </location>
</feature>
<accession>A0A6L5Z2I8</accession>
<evidence type="ECO:0000256" key="4">
    <source>
        <dbReference type="ARBA" id="ARBA00023136"/>
    </source>
</evidence>
<dbReference type="AlphaFoldDB" id="A0A6L5Z2I8"/>
<evidence type="ECO:0000259" key="7">
    <source>
        <dbReference type="PROSITE" id="PS50801"/>
    </source>
</evidence>
<dbReference type="Pfam" id="PF00027">
    <property type="entry name" value="cNMP_binding"/>
    <property type="match status" value="1"/>
</dbReference>
<feature type="transmembrane region" description="Helical" evidence="5">
    <location>
        <begin position="195"/>
        <end position="217"/>
    </location>
</feature>
<feature type="transmembrane region" description="Helical" evidence="5">
    <location>
        <begin position="36"/>
        <end position="58"/>
    </location>
</feature>
<gene>
    <name evidence="8" type="ORF">GE300_14115</name>
</gene>
<feature type="transmembrane region" description="Helical" evidence="5">
    <location>
        <begin position="261"/>
        <end position="279"/>
    </location>
</feature>
<dbReference type="InterPro" id="IPR000595">
    <property type="entry name" value="cNMP-bd_dom"/>
</dbReference>
<dbReference type="SUPFAM" id="SSF52091">
    <property type="entry name" value="SpoIIaa-like"/>
    <property type="match status" value="1"/>
</dbReference>
<evidence type="ECO:0000313" key="8">
    <source>
        <dbReference type="EMBL" id="MSU90737.1"/>
    </source>
</evidence>
<dbReference type="RefSeq" id="WP_154447226.1">
    <property type="nucleotide sequence ID" value="NZ_WIND01000012.1"/>
</dbReference>
<dbReference type="InterPro" id="IPR036513">
    <property type="entry name" value="STAS_dom_sf"/>
</dbReference>
<protein>
    <submittedName>
        <fullName evidence="8">STAS domain-containing protein</fullName>
    </submittedName>
</protein>
<keyword evidence="2 5" id="KW-0812">Transmembrane</keyword>
<feature type="transmembrane region" description="Helical" evidence="5">
    <location>
        <begin position="329"/>
        <end position="347"/>
    </location>
</feature>
<dbReference type="PANTHER" id="PTHR43310:SF1">
    <property type="entry name" value="SULFATE TRANSPORTER YBAR-RELATED"/>
    <property type="match status" value="1"/>
</dbReference>
<dbReference type="EMBL" id="WIND01000012">
    <property type="protein sequence ID" value="MSU90737.1"/>
    <property type="molecule type" value="Genomic_DNA"/>
</dbReference>
<dbReference type="CDD" id="cd00038">
    <property type="entry name" value="CAP_ED"/>
    <property type="match status" value="1"/>
</dbReference>
<evidence type="ECO:0000259" key="6">
    <source>
        <dbReference type="PROSITE" id="PS50042"/>
    </source>
</evidence>